<reference evidence="1 2" key="1">
    <citation type="submission" date="2014-06" db="EMBL/GenBank/DDBJ databases">
        <authorList>
            <person name="Swart Estienne"/>
        </authorList>
    </citation>
    <scope>NUCLEOTIDE SEQUENCE [LARGE SCALE GENOMIC DNA]</scope>
    <source>
        <strain evidence="1 2">130c</strain>
    </source>
</reference>
<keyword evidence="2" id="KW-1185">Reference proteome</keyword>
<dbReference type="EMBL" id="CCKQ01005771">
    <property type="protein sequence ID" value="CDW77030.1"/>
    <property type="molecule type" value="Genomic_DNA"/>
</dbReference>
<protein>
    <submittedName>
        <fullName evidence="1">Uncharacterized protein</fullName>
    </submittedName>
</protein>
<organism evidence="1 2">
    <name type="scientific">Stylonychia lemnae</name>
    <name type="common">Ciliate</name>
    <dbReference type="NCBI Taxonomy" id="5949"/>
    <lineage>
        <taxon>Eukaryota</taxon>
        <taxon>Sar</taxon>
        <taxon>Alveolata</taxon>
        <taxon>Ciliophora</taxon>
        <taxon>Intramacronucleata</taxon>
        <taxon>Spirotrichea</taxon>
        <taxon>Stichotrichia</taxon>
        <taxon>Sporadotrichida</taxon>
        <taxon>Oxytrichidae</taxon>
        <taxon>Stylonychinae</taxon>
        <taxon>Stylonychia</taxon>
    </lineage>
</organism>
<dbReference type="AlphaFoldDB" id="A0A078A647"/>
<name>A0A078A647_STYLE</name>
<evidence type="ECO:0000313" key="1">
    <source>
        <dbReference type="EMBL" id="CDW77030.1"/>
    </source>
</evidence>
<dbReference type="Proteomes" id="UP000039865">
    <property type="component" value="Unassembled WGS sequence"/>
</dbReference>
<accession>A0A078A647</accession>
<dbReference type="InParanoid" id="A0A078A647"/>
<proteinExistence type="predicted"/>
<gene>
    <name evidence="1" type="primary">Contig7693.g8202</name>
    <name evidence="1" type="ORF">STYLEM_5997</name>
</gene>
<evidence type="ECO:0000313" key="2">
    <source>
        <dbReference type="Proteomes" id="UP000039865"/>
    </source>
</evidence>
<sequence>MHIQAKARPFSYNYHTKRHQSISEIASNAIDLSSFTQVKAFNQNYTEVIYQNYQSDNKSMQVKELQDFQIQHNLPEFQSQSTKNSLKVRSKHRSSLNSRIEAALKMREKLFQNRQKVNARVLILKIFQFQKSKNCSPSFRISYQRSRMKTQT</sequence>